<dbReference type="GeneID" id="93474207"/>
<evidence type="ECO:0000313" key="1">
    <source>
        <dbReference type="EMBL" id="WWP20995.1"/>
    </source>
</evidence>
<dbReference type="EMBL" id="CP145892">
    <property type="protein sequence ID" value="WWP20995.1"/>
    <property type="molecule type" value="Genomic_DNA"/>
</dbReference>
<dbReference type="InterPro" id="IPR010982">
    <property type="entry name" value="Lambda_DNA-bd_dom_sf"/>
</dbReference>
<sequence>MEMVPTIRAHIEKNMREQNLKLQHFSDITGINVGTLSAILKGSIPMSMNPRPLEACGTIPIRVC</sequence>
<evidence type="ECO:0008006" key="3">
    <source>
        <dbReference type="Google" id="ProtNLM"/>
    </source>
</evidence>
<proteinExistence type="predicted"/>
<reference evidence="1 2" key="1">
    <citation type="submission" date="2024-02" db="EMBL/GenBank/DDBJ databases">
        <title>Complete sequences of two Paenibacillus sp. strains and one Lysinibacillus strain isolated from the environment on STAA medium highlight biotechnological potential.</title>
        <authorList>
            <person name="Attere S.A."/>
            <person name="Piche L.C."/>
            <person name="Intertaglia L."/>
            <person name="Lami R."/>
            <person name="Charette S.J."/>
            <person name="Vincent A.T."/>
        </authorList>
    </citation>
    <scope>NUCLEOTIDE SEQUENCE [LARGE SCALE GENOMIC DNA]</scope>
    <source>
        <strain evidence="1 2">Y5S-7</strain>
    </source>
</reference>
<dbReference type="Proteomes" id="UP001364764">
    <property type="component" value="Chromosome"/>
</dbReference>
<evidence type="ECO:0000313" key="2">
    <source>
        <dbReference type="Proteomes" id="UP001364764"/>
    </source>
</evidence>
<protein>
    <recommendedName>
        <fullName evidence="3">HTH cro/C1-type domain-containing protein</fullName>
    </recommendedName>
</protein>
<name>A0ABD8AU96_PAEAM</name>
<dbReference type="RefSeq" id="WP_338707597.1">
    <property type="nucleotide sequence ID" value="NZ_CP145892.1"/>
</dbReference>
<organism evidence="1 2">
    <name type="scientific">Paenibacillus amylolyticus</name>
    <dbReference type="NCBI Taxonomy" id="1451"/>
    <lineage>
        <taxon>Bacteria</taxon>
        <taxon>Bacillati</taxon>
        <taxon>Bacillota</taxon>
        <taxon>Bacilli</taxon>
        <taxon>Bacillales</taxon>
        <taxon>Paenibacillaceae</taxon>
        <taxon>Paenibacillus</taxon>
    </lineage>
</organism>
<dbReference type="AlphaFoldDB" id="A0ABD8AU96"/>
<accession>A0ABD8AU96</accession>
<dbReference type="SUPFAM" id="SSF47413">
    <property type="entry name" value="lambda repressor-like DNA-binding domains"/>
    <property type="match status" value="1"/>
</dbReference>
<gene>
    <name evidence="1" type="ORF">V6668_02040</name>
</gene>